<protein>
    <submittedName>
        <fullName evidence="1">Uncharacterized protein</fullName>
    </submittedName>
</protein>
<dbReference type="EMBL" id="JAGDFL010000129">
    <property type="protein sequence ID" value="KAG7397015.1"/>
    <property type="molecule type" value="Genomic_DNA"/>
</dbReference>
<dbReference type="AlphaFoldDB" id="A0A8T1WU03"/>
<gene>
    <name evidence="1" type="ORF">PHYBOEH_001349</name>
</gene>
<sequence>MLYIPISKNLPAMDGVLVVPSDRLVIYAQSTVSSNHPITPNQLKKVYTDLTSRDPDVFSGYTHILLFIVSDDIYDEFRVQRYRNVDGKNRTKKIGINVMQYVGKIIRR</sequence>
<dbReference type="OrthoDB" id="94235at2759"/>
<evidence type="ECO:0000313" key="2">
    <source>
        <dbReference type="Proteomes" id="UP000693981"/>
    </source>
</evidence>
<dbReference type="Proteomes" id="UP000693981">
    <property type="component" value="Unassembled WGS sequence"/>
</dbReference>
<name>A0A8T1WU03_9STRA</name>
<proteinExistence type="predicted"/>
<reference evidence="1" key="1">
    <citation type="submission" date="2021-02" db="EMBL/GenBank/DDBJ databases">
        <authorList>
            <person name="Palmer J.M."/>
        </authorList>
    </citation>
    <scope>NUCLEOTIDE SEQUENCE</scope>
    <source>
        <strain evidence="1">SCRP23</strain>
    </source>
</reference>
<accession>A0A8T1WU03</accession>
<comment type="caution">
    <text evidence="1">The sequence shown here is derived from an EMBL/GenBank/DDBJ whole genome shotgun (WGS) entry which is preliminary data.</text>
</comment>
<keyword evidence="2" id="KW-1185">Reference proteome</keyword>
<organism evidence="1 2">
    <name type="scientific">Phytophthora boehmeriae</name>
    <dbReference type="NCBI Taxonomy" id="109152"/>
    <lineage>
        <taxon>Eukaryota</taxon>
        <taxon>Sar</taxon>
        <taxon>Stramenopiles</taxon>
        <taxon>Oomycota</taxon>
        <taxon>Peronosporomycetes</taxon>
        <taxon>Peronosporales</taxon>
        <taxon>Peronosporaceae</taxon>
        <taxon>Phytophthora</taxon>
    </lineage>
</organism>
<evidence type="ECO:0000313" key="1">
    <source>
        <dbReference type="EMBL" id="KAG7397015.1"/>
    </source>
</evidence>